<comment type="caution">
    <text evidence="1">The sequence shown here is derived from an EMBL/GenBank/DDBJ whole genome shotgun (WGS) entry which is preliminary data.</text>
</comment>
<evidence type="ECO:0000313" key="1">
    <source>
        <dbReference type="EMBL" id="HGM46523.1"/>
    </source>
</evidence>
<name>A0A7C4H3J0_THEPE</name>
<reference evidence="1" key="1">
    <citation type="journal article" date="2020" name="mSystems">
        <title>Genome- and Community-Level Interaction Insights into Carbon Utilization and Element Cycling Functions of Hydrothermarchaeota in Hydrothermal Sediment.</title>
        <authorList>
            <person name="Zhou Z."/>
            <person name="Liu Y."/>
            <person name="Xu W."/>
            <person name="Pan J."/>
            <person name="Luo Z.H."/>
            <person name="Li M."/>
        </authorList>
    </citation>
    <scope>NUCLEOTIDE SEQUENCE</scope>
    <source>
        <strain evidence="1">SpSt-649</strain>
    </source>
</reference>
<proteinExistence type="predicted"/>
<dbReference type="EMBL" id="DTBQ01000060">
    <property type="protein sequence ID" value="HGM46523.1"/>
    <property type="molecule type" value="Genomic_DNA"/>
</dbReference>
<organism evidence="1">
    <name type="scientific">Thermofilum pendens</name>
    <dbReference type="NCBI Taxonomy" id="2269"/>
    <lineage>
        <taxon>Archaea</taxon>
        <taxon>Thermoproteota</taxon>
        <taxon>Thermoprotei</taxon>
        <taxon>Thermofilales</taxon>
        <taxon>Thermofilaceae</taxon>
        <taxon>Thermofilum</taxon>
    </lineage>
</organism>
<dbReference type="AlphaFoldDB" id="A0A7C4H3J0"/>
<accession>A0A7C4H3J0</accession>
<sequence length="77" mass="8923">MTVDEKDPLIEAVLAVLRLNPRFSKIEEKNVKKILRKLEKSDLTYMANTFDAFREFLEKNCTDIFKKDVGKSSENAV</sequence>
<gene>
    <name evidence="1" type="ORF">ENU21_02050</name>
</gene>
<protein>
    <submittedName>
        <fullName evidence="1">Uncharacterized protein</fullName>
    </submittedName>
</protein>